<dbReference type="eggNOG" id="COG3210">
    <property type="taxonomic scope" value="Bacteria"/>
</dbReference>
<dbReference type="STRING" id="497964.CfE428DRAFT_6407"/>
<feature type="domain" description="Fibronectin type-III" evidence="2">
    <location>
        <begin position="853"/>
        <end position="944"/>
    </location>
</feature>
<dbReference type="SUPFAM" id="SSF49899">
    <property type="entry name" value="Concanavalin A-like lectins/glucanases"/>
    <property type="match status" value="3"/>
</dbReference>
<dbReference type="CDD" id="cd00063">
    <property type="entry name" value="FN3"/>
    <property type="match status" value="3"/>
</dbReference>
<dbReference type="InterPro" id="IPR011658">
    <property type="entry name" value="PA14_dom"/>
</dbReference>
<evidence type="ECO:0000313" key="5">
    <source>
        <dbReference type="Proteomes" id="UP000005824"/>
    </source>
</evidence>
<dbReference type="InterPro" id="IPR037524">
    <property type="entry name" value="PA14/GLEYA"/>
</dbReference>
<evidence type="ECO:0000313" key="4">
    <source>
        <dbReference type="EMBL" id="EDY16082.1"/>
    </source>
</evidence>
<feature type="domain" description="PA14" evidence="3">
    <location>
        <begin position="311"/>
        <end position="448"/>
    </location>
</feature>
<dbReference type="SUPFAM" id="SSF49373">
    <property type="entry name" value="Invasin/intimin cell-adhesion fragments"/>
    <property type="match status" value="1"/>
</dbReference>
<dbReference type="eggNOG" id="COG5276">
    <property type="taxonomic scope" value="Bacteria"/>
</dbReference>
<evidence type="ECO:0000259" key="3">
    <source>
        <dbReference type="PROSITE" id="PS51820"/>
    </source>
</evidence>
<dbReference type="eggNOG" id="COG1409">
    <property type="taxonomic scope" value="Bacteria"/>
</dbReference>
<dbReference type="Pfam" id="PF00041">
    <property type="entry name" value="fn3"/>
    <property type="match status" value="1"/>
</dbReference>
<keyword evidence="5" id="KW-1185">Reference proteome</keyword>
<dbReference type="InterPro" id="IPR013320">
    <property type="entry name" value="ConA-like_dom_sf"/>
</dbReference>
<keyword evidence="1" id="KW-0677">Repeat</keyword>
<dbReference type="PROSITE" id="PS50853">
    <property type="entry name" value="FN3"/>
    <property type="match status" value="4"/>
</dbReference>
<dbReference type="InterPro" id="IPR050964">
    <property type="entry name" value="Striated_Muscle_Regulatory"/>
</dbReference>
<dbReference type="EMBL" id="ABVL01000041">
    <property type="protein sequence ID" value="EDY16082.1"/>
    <property type="molecule type" value="Genomic_DNA"/>
</dbReference>
<dbReference type="Gene3D" id="2.60.120.200">
    <property type="match status" value="4"/>
</dbReference>
<dbReference type="SUPFAM" id="SSF49265">
    <property type="entry name" value="Fibronectin type III"/>
    <property type="match status" value="3"/>
</dbReference>
<dbReference type="SMART" id="SM00758">
    <property type="entry name" value="PA14"/>
    <property type="match status" value="1"/>
</dbReference>
<dbReference type="Gene3D" id="3.90.182.10">
    <property type="entry name" value="Toxin - Anthrax Protective Antigen,domain 1"/>
    <property type="match status" value="1"/>
</dbReference>
<dbReference type="InterPro" id="IPR003961">
    <property type="entry name" value="FN3_dom"/>
</dbReference>
<dbReference type="PANTHER" id="PTHR13817:SF166">
    <property type="entry name" value="NEURONAL IGCAM-RELATED"/>
    <property type="match status" value="1"/>
</dbReference>
<dbReference type="PANTHER" id="PTHR13817">
    <property type="entry name" value="TITIN"/>
    <property type="match status" value="1"/>
</dbReference>
<comment type="caution">
    <text evidence="4">The sequence shown here is derived from an EMBL/GenBank/DDBJ whole genome shotgun (WGS) entry which is preliminary data.</text>
</comment>
<dbReference type="InParanoid" id="B4DBW6"/>
<evidence type="ECO:0000259" key="2">
    <source>
        <dbReference type="PROSITE" id="PS50853"/>
    </source>
</evidence>
<organism evidence="4 5">
    <name type="scientific">Chthoniobacter flavus Ellin428</name>
    <dbReference type="NCBI Taxonomy" id="497964"/>
    <lineage>
        <taxon>Bacteria</taxon>
        <taxon>Pseudomonadati</taxon>
        <taxon>Verrucomicrobiota</taxon>
        <taxon>Spartobacteria</taxon>
        <taxon>Chthoniobacterales</taxon>
        <taxon>Chthoniobacteraceae</taxon>
        <taxon>Chthoniobacter</taxon>
    </lineage>
</organism>
<dbReference type="SUPFAM" id="SSF56988">
    <property type="entry name" value="Anthrax protective antigen"/>
    <property type="match status" value="1"/>
</dbReference>
<feature type="domain" description="Fibronectin type-III" evidence="2">
    <location>
        <begin position="1183"/>
        <end position="1272"/>
    </location>
</feature>
<dbReference type="Pfam" id="PF13385">
    <property type="entry name" value="Laminin_G_3"/>
    <property type="match status" value="3"/>
</dbReference>
<reference evidence="4 5" key="1">
    <citation type="journal article" date="2011" name="J. Bacteriol.">
        <title>Genome sequence of Chthoniobacter flavus Ellin428, an aerobic heterotrophic soil bacterium.</title>
        <authorList>
            <person name="Kant R."/>
            <person name="van Passel M.W."/>
            <person name="Palva A."/>
            <person name="Lucas S."/>
            <person name="Lapidus A."/>
            <person name="Glavina Del Rio T."/>
            <person name="Dalin E."/>
            <person name="Tice H."/>
            <person name="Bruce D."/>
            <person name="Goodwin L."/>
            <person name="Pitluck S."/>
            <person name="Larimer F.W."/>
            <person name="Land M.L."/>
            <person name="Hauser L."/>
            <person name="Sangwan P."/>
            <person name="de Vos W.M."/>
            <person name="Janssen P.H."/>
            <person name="Smidt H."/>
        </authorList>
    </citation>
    <scope>NUCLEOTIDE SEQUENCE [LARGE SCALE GENOMIC DNA]</scope>
    <source>
        <strain evidence="4 5">Ellin428</strain>
    </source>
</reference>
<dbReference type="InterPro" id="IPR036116">
    <property type="entry name" value="FN3_sf"/>
</dbReference>
<name>B4DBW6_9BACT</name>
<dbReference type="eggNOG" id="COG3291">
    <property type="taxonomic scope" value="Bacteria"/>
</dbReference>
<sequence length="2065" mass="214656">MGSASGAWDYADTFSNRPSGTSIHLTPPPTAPSYGPARLVWNGTELTFKGLASQDAGADVYEGAGTRLAVGPNGAATVTDISSGNVLYSGYYNGTSKAFSFGFANFGTVSAEDGAGNVLATSTPGFIGSDWTYGDVGIASAPGNSSYDAGSATYTVRGAGTGIGGTADAFQGMMGTLTGDGQIVARVVTQSSTGAYASAGVMIRDSAAPGARNVFLAAAPSGGLFLQSRAVVNEASLSSSTAGAVPTWLKLVRQGTSFSGYYSADGVTWTLLSTVNAPVPYDAAVGLAVTSGDGATLNTVTFDNVQVTSVEDPAGLSGSYFQGSTLATLRTVRRDGAINFNWAGSPPDVSVDPGDYSVRWKGDLLAGSSEKFTFYTQTDDKVRLWVNDQLLIDNWTTHSLTEDQSSITLVAGNLYHVRMEYGRTTGSGVAVLLWSTPALAKQVIPSSAFSNDDIDGDGMPDAWEIAHGLNPRFAGDANMDLDGDGISNLLEYLNGTDPTDYYNGVPPTAQIADGNNQSGMVNTLFAQPLRVFVTSNGVPMSNAPVTFQVTTGGGLLADSGGSNAVASYVTRTNAQGYASAYFQGASQAGTASISATAGAAPQLNFVVSTLAAGQSPLPTAGMLIWLKADFGVTSDINGKVSAWADESGTGHSAVQTTAASSPLFVNSPGSLLNGWPVLRFDGSSSYLSIPSAITDFSGGITAFMVVKPTASGSRTYERYFDFGNGAPGNNILLCRGTNTTDMIYESLTGFSYNNATTLTAPSVLVQNQFQILTAAQSSSTAYIFQNGVQLATGTAFAIPSAARTSNYIGKSNWNDPLFQGDMAEVLIYNRLLSVAERKAVEAYLNQKYAIAAAPTAITGLVANAASGSQIDLTWTPSTGASQVLVERKTSGGSYASVASLSGGASAFCDQNLTPGTSYTYRVTASQMGLAALPSNEANATTNASGIVSVPSDHLMIWLKAGAGVTQGTGSTVQHWSDVSGNGNDAVQTIGAAYPTAVTGALNGQPVVRFDGTSSYLKIPTSLTDFTAGVTAFVVAKPTSAANYARFFDFGVGQASSNILLCRNGTSNDLLFDTFTGGGASVQLAGPGVLTTGVFQLLAASQGTTSAAVYKNGVKVGSAAAPALQAIARATNYIGKSNWGATDPLYAGDMAEILIYNRALSDAERQQVEAYLNQKYLLVSAPTAVTNLAANPASGSQIDLTWSASTGANQLLIERKVTGSGTYAALTTLPGSAMAYCDQGLAPGTSYTYRVTASQMGLAALPSNEASATTNASGIVSVPTNSLSFWFKAGAGVVPDASQKVQSWLNFGANGGSATQVTAGSRPSIVSNAFPNGQPSLQFNGSNFLQGGPSGFSGNKLTIFAVTKGTNYQSLVRLQQSGYIVYPWSSSQNTQTNQVFIVSNDGGTGNGVNTGLVANQWNIGAAIFDGGNQMSCFNNGLLVAQRVAGAANLPSDSLMLGAYNGNAEFLNAQVAEVLIYNRALSSTEREAVETYLNLKYQTVAAPAAPTGLTATPISTGEMDLSWTAVTGANQYVIQRMAAGDSQYATIATVAEGTTYTDRGLSANTSYSYRIVGAGIGGQSTASSATSGTTLSTGDPMPLAAAVLWLRADEGVVTDANGKVVTWLDQSGYQNDAFQNSAGNRPAWTTTSASLLNGHPLVTFGGSASLNLPNFTSSLGAGELFTVHRSALNQSSTSSVGWHHFGTGGSAYYPYSGVIYDDFGTDTRQTLGAPLVATDSYHLYDALSQPNEWTARQNGRLYYTTNVNNVKFATNPQLGLNYSYFQGDVAEILMFNRALTPDERHAVEGYFTRKFALAQAPVGAPTTLAARAISVSQVNLLWTPVAGVFTEYVIERKTGSDGTYAIVSTAPSTASSYLDSGLVPNTQYFYRVRTRTFGGTSDPSTEVACTTQAAGPALPFAKLVMWLDSDFGITSDGNGFVTRWSDVSGNGNDGTQSVSGSQPIVVSNALGTHSAVRFDGTASYLRLGNNFNDFSAGISAYVMSSRRRPPRRCRPMNDSLISGLRRPWITLFSGATEHRRTSFSTSGTLAQRRMATLAPGPSCRMPITFTK</sequence>
<accession>B4DBW6</accession>
<dbReference type="eggNOG" id="COG3866">
    <property type="taxonomic scope" value="Bacteria"/>
</dbReference>
<feature type="domain" description="Fibronectin type-III" evidence="2">
    <location>
        <begin position="1503"/>
        <end position="1591"/>
    </location>
</feature>
<feature type="domain" description="Fibronectin type-III" evidence="2">
    <location>
        <begin position="1818"/>
        <end position="1908"/>
    </location>
</feature>
<dbReference type="SMART" id="SM00060">
    <property type="entry name" value="FN3"/>
    <property type="match status" value="4"/>
</dbReference>
<dbReference type="Pfam" id="PF07691">
    <property type="entry name" value="PA14"/>
    <property type="match status" value="1"/>
</dbReference>
<dbReference type="PROSITE" id="PS51820">
    <property type="entry name" value="PA14"/>
    <property type="match status" value="1"/>
</dbReference>
<dbReference type="Gene3D" id="2.60.40.10">
    <property type="entry name" value="Immunoglobulins"/>
    <property type="match status" value="5"/>
</dbReference>
<gene>
    <name evidence="4" type="ORF">CfE428DRAFT_6407</name>
</gene>
<dbReference type="InterPro" id="IPR008964">
    <property type="entry name" value="Invasin/intimin_cell_adhesion"/>
</dbReference>
<protein>
    <submittedName>
        <fullName evidence="4">PA14 domain protein</fullName>
    </submittedName>
</protein>
<proteinExistence type="predicted"/>
<evidence type="ECO:0000256" key="1">
    <source>
        <dbReference type="ARBA" id="ARBA00022737"/>
    </source>
</evidence>
<dbReference type="InterPro" id="IPR013783">
    <property type="entry name" value="Ig-like_fold"/>
</dbReference>
<dbReference type="Proteomes" id="UP000005824">
    <property type="component" value="Unassembled WGS sequence"/>
</dbReference>